<evidence type="ECO:0000256" key="1">
    <source>
        <dbReference type="SAM" id="SignalP"/>
    </source>
</evidence>
<accession>A0A653RJK2</accession>
<name>A0A653RJK2_9GAMM</name>
<dbReference type="RefSeq" id="WP_069728731.1">
    <property type="nucleotide sequence ID" value="NZ_CAUQFK010000018.1"/>
</dbReference>
<evidence type="ECO:0000313" key="2">
    <source>
        <dbReference type="EMBL" id="NUY96681.1"/>
    </source>
</evidence>
<evidence type="ECO:0000313" key="4">
    <source>
        <dbReference type="Proteomes" id="UP000433737"/>
    </source>
</evidence>
<dbReference type="PROSITE" id="PS51257">
    <property type="entry name" value="PROKAR_LIPOPROTEIN"/>
    <property type="match status" value="1"/>
</dbReference>
<evidence type="ECO:0000313" key="5">
    <source>
        <dbReference type="Proteomes" id="UP000566985"/>
    </source>
</evidence>
<gene>
    <name evidence="3" type="primary">yfeY</name>
    <name evidence="2" type="ORF">HU668_09440</name>
    <name evidence="3" type="ORF">PANT111_160058</name>
</gene>
<protein>
    <submittedName>
        <fullName evidence="2">RpoE-regulated lipoprotein</fullName>
    </submittedName>
</protein>
<feature type="chain" id="PRO_5042724746" evidence="1">
    <location>
        <begin position="22"/>
        <end position="206"/>
    </location>
</feature>
<dbReference type="AlphaFoldDB" id="A0A653RJK2"/>
<keyword evidence="1" id="KW-0732">Signal</keyword>
<dbReference type="GeneID" id="57345382"/>
<evidence type="ECO:0000313" key="3">
    <source>
        <dbReference type="EMBL" id="VXB54940.1"/>
    </source>
</evidence>
<dbReference type="InterPro" id="IPR038714">
    <property type="entry name" value="YfeY-like_sf"/>
</dbReference>
<dbReference type="EMBL" id="JABWPM010000008">
    <property type="protein sequence ID" value="NUY96681.1"/>
    <property type="molecule type" value="Genomic_DNA"/>
</dbReference>
<reference evidence="2 5" key="2">
    <citation type="submission" date="2020-05" db="EMBL/GenBank/DDBJ databases">
        <title>Whole Genome Sequences of Enterobacteriales Associated with the International Space Station.</title>
        <authorList>
            <person name="Bharadwaj A."/>
            <person name="Daudu R."/>
            <person name="Singh N."/>
            <person name="Wood J."/>
            <person name="Debieu M."/>
            <person name="Mason C."/>
            <person name="Wang C."/>
            <person name="Venkateswaran K."/>
        </authorList>
    </citation>
    <scope>NUCLEOTIDE SEQUENCE [LARGE SCALE GENOMIC DNA]</scope>
    <source>
        <strain evidence="2 5">IF5SW-B1</strain>
    </source>
</reference>
<dbReference type="Gene3D" id="2.60.460.10">
    <property type="entry name" value="protein yfey like domain"/>
    <property type="match status" value="1"/>
</dbReference>
<dbReference type="EMBL" id="CABWMH010000008">
    <property type="protein sequence ID" value="VXB54940.1"/>
    <property type="molecule type" value="Genomic_DNA"/>
</dbReference>
<dbReference type="Proteomes" id="UP000566985">
    <property type="component" value="Unassembled WGS sequence"/>
</dbReference>
<comment type="caution">
    <text evidence="2">The sequence shown here is derived from an EMBL/GenBank/DDBJ whole genome shotgun (WGS) entry which is preliminary data.</text>
</comment>
<organism evidence="2 5">
    <name type="scientific">Pantoea brenneri</name>
    <dbReference type="NCBI Taxonomy" id="472694"/>
    <lineage>
        <taxon>Bacteria</taxon>
        <taxon>Pseudomonadati</taxon>
        <taxon>Pseudomonadota</taxon>
        <taxon>Gammaproteobacteria</taxon>
        <taxon>Enterobacterales</taxon>
        <taxon>Erwiniaceae</taxon>
        <taxon>Pantoea</taxon>
    </lineage>
</organism>
<dbReference type="NCBIfam" id="NF007990">
    <property type="entry name" value="PRK10718.1"/>
    <property type="match status" value="1"/>
</dbReference>
<proteinExistence type="predicted"/>
<dbReference type="Pfam" id="PF06572">
    <property type="entry name" value="DUF1131"/>
    <property type="match status" value="1"/>
</dbReference>
<keyword evidence="2" id="KW-0449">Lipoprotein</keyword>
<dbReference type="InterPro" id="IPR010938">
    <property type="entry name" value="DUF1131"/>
</dbReference>
<dbReference type="Proteomes" id="UP000433737">
    <property type="component" value="Unassembled WGS sequence"/>
</dbReference>
<feature type="signal peptide" evidence="1">
    <location>
        <begin position="1"/>
        <end position="21"/>
    </location>
</feature>
<sequence length="206" mass="22359">MKAVRSTLLMAAVVLSGCASNAGSGADSSQQVSWWNPLSYHWSSTLPWNWFGSSLTVTEQGVGGLTASTAMSESAINDGLNGDYSLRQGMRSQNGQVVSFWQALKDGEVKVVVYGQSQPERIEVMDSNIVSADGSKVGDLFSNKFTKAFDNCALASGTDTRDVACRVPGSQHLTYVYHGDWHGPEGLMPSDDTLKNWKISKIVWQR</sequence>
<reference evidence="3 4" key="1">
    <citation type="submission" date="2019-10" db="EMBL/GenBank/DDBJ databases">
        <authorList>
            <person name="Karimi E."/>
        </authorList>
    </citation>
    <scope>NUCLEOTIDE SEQUENCE [LARGE SCALE GENOMIC DNA]</scope>
    <source>
        <strain evidence="3">Pantoea sp. 111</strain>
    </source>
</reference>